<name>A0AAP2F8U3_RHOHA</name>
<organism evidence="3 4">
    <name type="scientific">Rhodococcus hoagii</name>
    <name type="common">Corynebacterium equii</name>
    <dbReference type="NCBI Taxonomy" id="43767"/>
    <lineage>
        <taxon>Bacteria</taxon>
        <taxon>Bacillati</taxon>
        <taxon>Actinomycetota</taxon>
        <taxon>Actinomycetes</taxon>
        <taxon>Mycobacteriales</taxon>
        <taxon>Nocardiaceae</taxon>
        <taxon>Prescottella</taxon>
    </lineage>
</organism>
<feature type="non-terminal residue" evidence="3">
    <location>
        <position position="433"/>
    </location>
</feature>
<dbReference type="Pfam" id="PF05223">
    <property type="entry name" value="MecA_N"/>
    <property type="match status" value="1"/>
</dbReference>
<dbReference type="GO" id="GO:0008658">
    <property type="term" value="F:penicillin binding"/>
    <property type="evidence" value="ECO:0007669"/>
    <property type="project" value="InterPro"/>
</dbReference>
<gene>
    <name evidence="3" type="ORF">GS453_24290</name>
</gene>
<dbReference type="GO" id="GO:0071972">
    <property type="term" value="F:peptidoglycan L,D-transpeptidase activity"/>
    <property type="evidence" value="ECO:0007669"/>
    <property type="project" value="TreeGrafter"/>
</dbReference>
<proteinExistence type="predicted"/>
<dbReference type="InterPro" id="IPR050515">
    <property type="entry name" value="Beta-lactam/transpept"/>
</dbReference>
<feature type="domain" description="NTF2-like N-terminal transpeptidase" evidence="2">
    <location>
        <begin position="40"/>
        <end position="142"/>
    </location>
</feature>
<dbReference type="Proteomes" id="UP000738270">
    <property type="component" value="Unassembled WGS sequence"/>
</dbReference>
<evidence type="ECO:0000313" key="3">
    <source>
        <dbReference type="EMBL" id="MBM4629784.1"/>
    </source>
</evidence>
<dbReference type="GO" id="GO:0046677">
    <property type="term" value="P:response to antibiotic"/>
    <property type="evidence" value="ECO:0007669"/>
    <property type="project" value="InterPro"/>
</dbReference>
<dbReference type="PANTHER" id="PTHR30627">
    <property type="entry name" value="PEPTIDOGLYCAN D,D-TRANSPEPTIDASE"/>
    <property type="match status" value="1"/>
</dbReference>
<dbReference type="Pfam" id="PF00905">
    <property type="entry name" value="Transpeptidase"/>
    <property type="match status" value="1"/>
</dbReference>
<dbReference type="Gene3D" id="3.40.710.10">
    <property type="entry name" value="DD-peptidase/beta-lactamase superfamily"/>
    <property type="match status" value="1"/>
</dbReference>
<evidence type="ECO:0000259" key="1">
    <source>
        <dbReference type="Pfam" id="PF00905"/>
    </source>
</evidence>
<sequence length="433" mass="45160">MTPIGTNPVGPVGWRRGALVLSAALTLTSCGMLGGPDSGEKVAKKFVGALGGADVAAAAALTDDPDGASDVLRRTFDGLGEETDADFTVEHADDTAFTYRSDWDFGGGRTWSYSTTVPLTTADGSRRVDWSASVVNERLRGDQALQYTPVTDTRAVLDANGMALMEPRTVTVVAVESSALVPTVRTRLGALLAKAVPGFELAPPDPGAPTAPDARIDLVTLRQEDVEPIRAELERIPGIHLSDQLRLLTVDREMTSPVVAGLRATWEARQKDSAGWRVQAVDADGGVTGTLAGGDPPAGTAMRTTLDPRLQYLAQRAVDTEPRAAALVALDSGNGQVLAVAQNEPADRSGPIALTGLYPPGSTFKTVTTMAALQSGAVNADSVVDCPGTANISGRVIPNENEFDLGRVPLHTAFAHSCNTTMGRLAVDLPADG</sequence>
<dbReference type="EMBL" id="WUXD01000073">
    <property type="protein sequence ID" value="MBM4629784.1"/>
    <property type="molecule type" value="Genomic_DNA"/>
</dbReference>
<evidence type="ECO:0000313" key="4">
    <source>
        <dbReference type="Proteomes" id="UP000738270"/>
    </source>
</evidence>
<protein>
    <submittedName>
        <fullName evidence="3">Penicillin-binding protein</fullName>
    </submittedName>
</protein>
<feature type="domain" description="Penicillin-binding protein transpeptidase" evidence="1">
    <location>
        <begin position="326"/>
        <end position="432"/>
    </location>
</feature>
<dbReference type="InterPro" id="IPR007887">
    <property type="entry name" value="MecA_N"/>
</dbReference>
<accession>A0AAP2F8U3</accession>
<dbReference type="GO" id="GO:0005886">
    <property type="term" value="C:plasma membrane"/>
    <property type="evidence" value="ECO:0007669"/>
    <property type="project" value="TreeGrafter"/>
</dbReference>
<evidence type="ECO:0000259" key="2">
    <source>
        <dbReference type="Pfam" id="PF05223"/>
    </source>
</evidence>
<comment type="caution">
    <text evidence="3">The sequence shown here is derived from an EMBL/GenBank/DDBJ whole genome shotgun (WGS) entry which is preliminary data.</text>
</comment>
<dbReference type="PANTHER" id="PTHR30627:SF24">
    <property type="entry name" value="PENICILLIN-BINDING PROTEIN 4B"/>
    <property type="match status" value="1"/>
</dbReference>
<dbReference type="AlphaFoldDB" id="A0AAP2F8U3"/>
<dbReference type="SUPFAM" id="SSF56601">
    <property type="entry name" value="beta-lactamase/transpeptidase-like"/>
    <property type="match status" value="1"/>
</dbReference>
<reference evidence="3" key="1">
    <citation type="submission" date="2019-11" db="EMBL/GenBank/DDBJ databases">
        <title>Spread of Macrolides and rifampicin resistant Rhodococcus equi in clinical isolates in the USA.</title>
        <authorList>
            <person name="Alvarez-Narvaez S."/>
            <person name="Huber L."/>
            <person name="Cohen N.D."/>
            <person name="Slovis N."/>
            <person name="Greiter M."/>
            <person name="Giguere S."/>
            <person name="Hart K."/>
        </authorList>
    </citation>
    <scope>NUCLEOTIDE SEQUENCE</scope>
    <source>
        <strain evidence="3">Lh_38</strain>
    </source>
</reference>
<dbReference type="GO" id="GO:0071555">
    <property type="term" value="P:cell wall organization"/>
    <property type="evidence" value="ECO:0007669"/>
    <property type="project" value="TreeGrafter"/>
</dbReference>
<dbReference type="InterPro" id="IPR001460">
    <property type="entry name" value="PCN-bd_Tpept"/>
</dbReference>
<dbReference type="InterPro" id="IPR012338">
    <property type="entry name" value="Beta-lactam/transpept-like"/>
</dbReference>